<dbReference type="RefSeq" id="WP_114014910.1">
    <property type="nucleotide sequence ID" value="NZ_QOIM01000026.1"/>
</dbReference>
<evidence type="ECO:0000256" key="2">
    <source>
        <dbReference type="SAM" id="Phobius"/>
    </source>
</evidence>
<dbReference type="SUPFAM" id="SSF53955">
    <property type="entry name" value="Lysozyme-like"/>
    <property type="match status" value="1"/>
</dbReference>
<dbReference type="EMBL" id="QOIM01000026">
    <property type="protein sequence ID" value="RCG21741.1"/>
    <property type="molecule type" value="Genomic_DNA"/>
</dbReference>
<feature type="transmembrane region" description="Helical" evidence="2">
    <location>
        <begin position="848"/>
        <end position="869"/>
    </location>
</feature>
<feature type="compositionally biased region" description="Low complexity" evidence="1">
    <location>
        <begin position="451"/>
        <end position="461"/>
    </location>
</feature>
<evidence type="ECO:0008006" key="5">
    <source>
        <dbReference type="Google" id="ProtNLM"/>
    </source>
</evidence>
<dbReference type="CDD" id="cd06503">
    <property type="entry name" value="ATP-synt_Fo_b"/>
    <property type="match status" value="1"/>
</dbReference>
<organism evidence="3 4">
    <name type="scientific">Streptomyces reniochalinae</name>
    <dbReference type="NCBI Taxonomy" id="2250578"/>
    <lineage>
        <taxon>Bacteria</taxon>
        <taxon>Bacillati</taxon>
        <taxon>Actinomycetota</taxon>
        <taxon>Actinomycetes</taxon>
        <taxon>Kitasatosporales</taxon>
        <taxon>Streptomycetaceae</taxon>
        <taxon>Streptomyces</taxon>
    </lineage>
</organism>
<dbReference type="Proteomes" id="UP000253507">
    <property type="component" value="Unassembled WGS sequence"/>
</dbReference>
<protein>
    <recommendedName>
        <fullName evidence="5">NlpC/P60 domain-containing protein</fullName>
    </recommendedName>
</protein>
<dbReference type="Gene3D" id="3.90.1720.10">
    <property type="entry name" value="endopeptidase domain like (from Nostoc punctiforme)"/>
    <property type="match status" value="1"/>
</dbReference>
<evidence type="ECO:0000313" key="3">
    <source>
        <dbReference type="EMBL" id="RCG21741.1"/>
    </source>
</evidence>
<name>A0A367EUQ9_9ACTN</name>
<reference evidence="3 4" key="1">
    <citation type="submission" date="2018-06" db="EMBL/GenBank/DDBJ databases">
        <title>Streptomyces reniochalinae sp. nov. and Streptomyces diacarnus sp. nov. from marine sponges.</title>
        <authorList>
            <person name="Li L."/>
        </authorList>
    </citation>
    <scope>NUCLEOTIDE SEQUENCE [LARGE SCALE GENOMIC DNA]</scope>
    <source>
        <strain evidence="3 4">LHW50302</strain>
    </source>
</reference>
<feature type="compositionally biased region" description="Polar residues" evidence="1">
    <location>
        <begin position="61"/>
        <end position="72"/>
    </location>
</feature>
<proteinExistence type="predicted"/>
<sequence length="1520" mass="160980">MAISVGSVEVDVVPNTRGIYRQLQQGLGPSADRAGRDIGAILGRQIAAGIRDAVRDGVTQGGRTATPAATRQGSSAGGAFGRAARARIEAAFRAIPEVRIGADTSEADSDIQALRVRLETLSRQRIGIDVDVATARAEIENIERQLRELGARHPNPQVRVDTGTARAELAALRQQIDATDRRRIHIDTRVETGQATAALLQLGVAIAGVAAIPVVPVAAAGLGSLAAAATAAGAGVGALALVAAPAIKGIGEALQAQKAAQDAATTSTARGGQVAAQAARQALTQANAQQALVAAERNGARQIAQAQQQVRQAKQAAADVAAQAAQRQQAATRAVQDAERGLASAQRDARQAQQDLTEARREAARELEDLNARLAGAQLSQRDAALSVREAQAELTRTMKDAGSSEIDRARAQLAYDQAVQRLKDQTTETKRLKTETAAANKAGVSGSDTVRSAQQRLAQAQQQVADRARGVRDAQAEAARVQTQTAREIAAAQQRVGEATRNVATAQQSAADAVASAQRQIQSAELSAAGGANQAATAQAKYRQALADMTPAARGTFNAFLSLRKAFTGWSRSLQPAVMPIFTRALNGMKTALPGLTPLVLAAARGITTLQDRVSAGFKSPWWKTFKKDLSGSVEPAIVGLGVSFGRVFKGMAGVIQAFLPHMDSISARMQAITGRFANWGTGLKGSPEFERFLDYAARMGPKLASTIGDIASAFFEVARALSPLSGPVLDVLSVLARGIASIASTLPWLIQLMYGALIVTRLWTIGLAIFNAVMNANPITLIVIGIIALVAAVIYAYKRWGWFRTAVQAAWRGIQAAALWAWNVVLKPTFDAIMVGVRAVGSFFTWLWTNAIGPALRGAATVVTWWWNNIVKRYFALVRGAIRLLGSVFTWLYRSIVRPVFNGIKSVILWWWRNVVVRYFNLVKAAIRTLGSVFRWLYNNIIKPVWNGIKSVISTVWNKGIKPAFNALKTAVHKVADAFSKAKDGIGKAWAKIKSLTRKPIQWVIDIVYNKGVRGLWNTAAKVLPIKKLPVFKFATGGAVHGPGTATSDSIPARLSRGEHVWTAREVQGAGGHRAVEGLRAAARGGAGQGGPAPAAGGVPGYALGGAVDWFKGAGDKLVGGAKAVAGSVSKGLSKVKDAALGGVYKAASAASKPIRSLINTIPGGTKGWGSLAKAVPTGILDEVLSSIKGSETSELGGQGVARALKWAKSQAGKPYQWGGAGNPSWDCSGFMSGIQKVIQGKNPKGRLWSTFSFSGKRAPSGWEYHKKSPFQIGITNNGKGHTAGTLAGTNVESRGGDGVVVGSRARGYKSSLFGNNWYGFKPAIGGGGGKSVAAAKATARQMMGEFHFSQKQFPALEKLWQRESGWRWNADNPTSDAYGIPQALPGRKMRSAGADWRTNPATQIKWGLGYIRSRYGSPSRAWGRWQARNPHWYDNGGYLPEGLSMVYNGTGAPEPVMTTQQINALTGAAVRGRDQSGLGDLSVAVFVGDREITDIARAEVRAENGRLVTSLNARPGR</sequence>
<comment type="caution">
    <text evidence="3">The sequence shown here is derived from an EMBL/GenBank/DDBJ whole genome shotgun (WGS) entry which is preliminary data.</text>
</comment>
<feature type="region of interest" description="Disordered" evidence="1">
    <location>
        <begin position="58"/>
        <end position="80"/>
    </location>
</feature>
<keyword evidence="2" id="KW-0812">Transmembrane</keyword>
<keyword evidence="4" id="KW-1185">Reference proteome</keyword>
<dbReference type="InterPro" id="IPR038765">
    <property type="entry name" value="Papain-like_cys_pep_sf"/>
</dbReference>
<feature type="compositionally biased region" description="Low complexity" evidence="1">
    <location>
        <begin position="343"/>
        <end position="356"/>
    </location>
</feature>
<feature type="transmembrane region" description="Helical" evidence="2">
    <location>
        <begin position="754"/>
        <end position="775"/>
    </location>
</feature>
<feature type="transmembrane region" description="Helical" evidence="2">
    <location>
        <begin position="876"/>
        <end position="895"/>
    </location>
</feature>
<evidence type="ECO:0000313" key="4">
    <source>
        <dbReference type="Proteomes" id="UP000253507"/>
    </source>
</evidence>
<dbReference type="SUPFAM" id="SSF54001">
    <property type="entry name" value="Cysteine proteinases"/>
    <property type="match status" value="1"/>
</dbReference>
<dbReference type="OrthoDB" id="3765294at2"/>
<feature type="region of interest" description="Disordered" evidence="1">
    <location>
        <begin position="436"/>
        <end position="461"/>
    </location>
</feature>
<keyword evidence="2" id="KW-1133">Transmembrane helix</keyword>
<evidence type="ECO:0000256" key="1">
    <source>
        <dbReference type="SAM" id="MobiDB-lite"/>
    </source>
</evidence>
<dbReference type="InterPro" id="IPR023346">
    <property type="entry name" value="Lysozyme-like_dom_sf"/>
</dbReference>
<keyword evidence="2" id="KW-0472">Membrane</keyword>
<feature type="region of interest" description="Disordered" evidence="1">
    <location>
        <begin position="335"/>
        <end position="358"/>
    </location>
</feature>
<feature type="transmembrane region" description="Helical" evidence="2">
    <location>
        <begin position="781"/>
        <end position="799"/>
    </location>
</feature>
<gene>
    <name evidence="3" type="ORF">DQ392_08510</name>
</gene>
<accession>A0A367EUQ9</accession>